<keyword evidence="2" id="KW-1003">Cell membrane</keyword>
<proteinExistence type="predicted"/>
<protein>
    <recommendedName>
        <fullName evidence="7">RDD domain-containing protein</fullName>
    </recommendedName>
</protein>
<evidence type="ECO:0000256" key="3">
    <source>
        <dbReference type="ARBA" id="ARBA00022692"/>
    </source>
</evidence>
<comment type="subcellular location">
    <subcellularLocation>
        <location evidence="1">Cell membrane</location>
        <topology evidence="1">Multi-pass membrane protein</topology>
    </subcellularLocation>
</comment>
<dbReference type="GO" id="GO:0005886">
    <property type="term" value="C:plasma membrane"/>
    <property type="evidence" value="ECO:0007669"/>
    <property type="project" value="UniProtKB-SubCell"/>
</dbReference>
<evidence type="ECO:0000256" key="4">
    <source>
        <dbReference type="ARBA" id="ARBA00022989"/>
    </source>
</evidence>
<comment type="caution">
    <text evidence="8">The sequence shown here is derived from an EMBL/GenBank/DDBJ whole genome shotgun (WGS) entry which is preliminary data.</text>
</comment>
<evidence type="ECO:0000313" key="9">
    <source>
        <dbReference type="Proteomes" id="UP000176902"/>
    </source>
</evidence>
<feature type="domain" description="RDD" evidence="7">
    <location>
        <begin position="3"/>
        <end position="120"/>
    </location>
</feature>
<feature type="transmembrane region" description="Helical" evidence="6">
    <location>
        <begin position="42"/>
        <end position="67"/>
    </location>
</feature>
<evidence type="ECO:0000256" key="5">
    <source>
        <dbReference type="ARBA" id="ARBA00023136"/>
    </source>
</evidence>
<reference evidence="8 9" key="1">
    <citation type="journal article" date="2016" name="Nat. Commun.">
        <title>Thousands of microbial genomes shed light on interconnected biogeochemical processes in an aquifer system.</title>
        <authorList>
            <person name="Anantharaman K."/>
            <person name="Brown C.T."/>
            <person name="Hug L.A."/>
            <person name="Sharon I."/>
            <person name="Castelle C.J."/>
            <person name="Probst A.J."/>
            <person name="Thomas B.C."/>
            <person name="Singh A."/>
            <person name="Wilkins M.J."/>
            <person name="Karaoz U."/>
            <person name="Brodie E.L."/>
            <person name="Williams K.H."/>
            <person name="Hubbard S.S."/>
            <person name="Banfield J.F."/>
        </authorList>
    </citation>
    <scope>NUCLEOTIDE SEQUENCE [LARGE SCALE GENOMIC DNA]</scope>
</reference>
<feature type="transmembrane region" description="Helical" evidence="6">
    <location>
        <begin position="12"/>
        <end position="30"/>
    </location>
</feature>
<dbReference type="AlphaFoldDB" id="A0A1F5JUB9"/>
<evidence type="ECO:0000313" key="8">
    <source>
        <dbReference type="EMBL" id="OGE32239.1"/>
    </source>
</evidence>
<gene>
    <name evidence="8" type="ORF">A3C59_04500</name>
</gene>
<dbReference type="InterPro" id="IPR051791">
    <property type="entry name" value="Pra-immunoreactive"/>
</dbReference>
<keyword evidence="5 6" id="KW-0472">Membrane</keyword>
<evidence type="ECO:0000256" key="2">
    <source>
        <dbReference type="ARBA" id="ARBA00022475"/>
    </source>
</evidence>
<keyword evidence="4 6" id="KW-1133">Transmembrane helix</keyword>
<feature type="transmembrane region" description="Helical" evidence="6">
    <location>
        <begin position="88"/>
        <end position="107"/>
    </location>
</feature>
<evidence type="ECO:0000256" key="1">
    <source>
        <dbReference type="ARBA" id="ARBA00004651"/>
    </source>
</evidence>
<evidence type="ECO:0000259" key="7">
    <source>
        <dbReference type="Pfam" id="PF06271"/>
    </source>
</evidence>
<dbReference type="STRING" id="1797768.A3C59_04500"/>
<organism evidence="8 9">
    <name type="scientific">Candidatus Daviesbacteria bacterium RIFCSPHIGHO2_02_FULL_36_13</name>
    <dbReference type="NCBI Taxonomy" id="1797768"/>
    <lineage>
        <taxon>Bacteria</taxon>
        <taxon>Candidatus Daviesiibacteriota</taxon>
    </lineage>
</organism>
<keyword evidence="3 6" id="KW-0812">Transmembrane</keyword>
<sequence>MKYAGFWRRFAAFFIDGLIIGVLPNVVINTGDGHGNSMNNPLSFLLALAYSVWMLGTYGQTVGMMILKIKITKENGSKVNFRDAALRYFAGILSGIVLLLGYLWMLWDSKKQTWHDHIAKTVVVKV</sequence>
<dbReference type="Pfam" id="PF06271">
    <property type="entry name" value="RDD"/>
    <property type="match status" value="1"/>
</dbReference>
<accession>A0A1F5JUB9</accession>
<dbReference type="EMBL" id="MFCV01000030">
    <property type="protein sequence ID" value="OGE32239.1"/>
    <property type="molecule type" value="Genomic_DNA"/>
</dbReference>
<dbReference type="InterPro" id="IPR010432">
    <property type="entry name" value="RDD"/>
</dbReference>
<dbReference type="Proteomes" id="UP000176902">
    <property type="component" value="Unassembled WGS sequence"/>
</dbReference>
<name>A0A1F5JUB9_9BACT</name>
<dbReference type="PANTHER" id="PTHR36115">
    <property type="entry name" value="PROLINE-RICH ANTIGEN HOMOLOG-RELATED"/>
    <property type="match status" value="1"/>
</dbReference>
<evidence type="ECO:0000256" key="6">
    <source>
        <dbReference type="SAM" id="Phobius"/>
    </source>
</evidence>